<dbReference type="EMBL" id="JASNQZ010000015">
    <property type="protein sequence ID" value="KAL0946789.1"/>
    <property type="molecule type" value="Genomic_DNA"/>
</dbReference>
<organism evidence="1 2">
    <name type="scientific">Hohenbuehelia grisea</name>
    <dbReference type="NCBI Taxonomy" id="104357"/>
    <lineage>
        <taxon>Eukaryota</taxon>
        <taxon>Fungi</taxon>
        <taxon>Dikarya</taxon>
        <taxon>Basidiomycota</taxon>
        <taxon>Agaricomycotina</taxon>
        <taxon>Agaricomycetes</taxon>
        <taxon>Agaricomycetidae</taxon>
        <taxon>Agaricales</taxon>
        <taxon>Pleurotineae</taxon>
        <taxon>Pleurotaceae</taxon>
        <taxon>Hohenbuehelia</taxon>
    </lineage>
</organism>
<evidence type="ECO:0008006" key="3">
    <source>
        <dbReference type="Google" id="ProtNLM"/>
    </source>
</evidence>
<keyword evidence="2" id="KW-1185">Reference proteome</keyword>
<evidence type="ECO:0000313" key="2">
    <source>
        <dbReference type="Proteomes" id="UP001556367"/>
    </source>
</evidence>
<dbReference type="PANTHER" id="PTHR28141">
    <property type="entry name" value="2',3'-CYCLIC-NUCLEOTIDE 3'-PHOSPHODIESTERASE"/>
    <property type="match status" value="1"/>
</dbReference>
<dbReference type="Gene3D" id="3.90.1140.10">
    <property type="entry name" value="Cyclic phosphodiesterase"/>
    <property type="match status" value="1"/>
</dbReference>
<dbReference type="InterPro" id="IPR009097">
    <property type="entry name" value="Cyclic_Pdiesterase"/>
</dbReference>
<accession>A0ABR3ITX0</accession>
<proteinExistence type="predicted"/>
<gene>
    <name evidence="1" type="ORF">HGRIS_012962</name>
</gene>
<dbReference type="Proteomes" id="UP001556367">
    <property type="component" value="Unassembled WGS sequence"/>
</dbReference>
<protein>
    <recommendedName>
        <fullName evidence="3">2',3'-cyclic-nucleotide 3'-phosphodiesterase</fullName>
    </recommendedName>
</protein>
<evidence type="ECO:0000313" key="1">
    <source>
        <dbReference type="EMBL" id="KAL0946789.1"/>
    </source>
</evidence>
<dbReference type="Pfam" id="PF07823">
    <property type="entry name" value="CPDase"/>
    <property type="match status" value="1"/>
</dbReference>
<dbReference type="SUPFAM" id="SSF55144">
    <property type="entry name" value="LigT-like"/>
    <property type="match status" value="1"/>
</dbReference>
<sequence length="215" mass="24336">MGKSIRSASLTIANVKHFHLSSGVTLWLVPSRNVASKLKSLMHIRPNAQNEASYPEFEPHITLASLPNNSSIPLDKLRNAIPALQPRFQVDFESVNVGDHFFRSVYLAIKSSSELQLLHEHVHQALGVQPRTPAYPHVSLCYITEEDAAAGERDRYYHELEVQGRIRKEGETLSLNCNDREHPDWISGFEVSEVWIADCTGPVKEWKVLDKILFV</sequence>
<name>A0ABR3ITX0_9AGAR</name>
<dbReference type="PANTHER" id="PTHR28141:SF1">
    <property type="entry name" value="2',3'-CYCLIC-NUCLEOTIDE 3'-PHOSPHODIESTERASE"/>
    <property type="match status" value="1"/>
</dbReference>
<dbReference type="InterPro" id="IPR012386">
    <property type="entry name" value="Cyclic-nucl_3Pdiesterase"/>
</dbReference>
<comment type="caution">
    <text evidence="1">The sequence shown here is derived from an EMBL/GenBank/DDBJ whole genome shotgun (WGS) entry which is preliminary data.</text>
</comment>
<reference evidence="2" key="1">
    <citation type="submission" date="2024-06" db="EMBL/GenBank/DDBJ databases">
        <title>Multi-omics analyses provide insights into the biosynthesis of the anticancer antibiotic pleurotin in Hohenbuehelia grisea.</title>
        <authorList>
            <person name="Weaver J.A."/>
            <person name="Alberti F."/>
        </authorList>
    </citation>
    <scope>NUCLEOTIDE SEQUENCE [LARGE SCALE GENOMIC DNA]</scope>
    <source>
        <strain evidence="2">T-177</strain>
    </source>
</reference>